<keyword evidence="2" id="KW-0812">Transmembrane</keyword>
<evidence type="ECO:0000313" key="4">
    <source>
        <dbReference type="Proteomes" id="UP000620104"/>
    </source>
</evidence>
<dbReference type="InterPro" id="IPR014807">
    <property type="entry name" value="Coa1"/>
</dbReference>
<keyword evidence="2" id="KW-0472">Membrane</keyword>
<dbReference type="AlphaFoldDB" id="A0A8H3TYR5"/>
<organism evidence="3 4">
    <name type="scientific">Naganishia liquefaciens</name>
    <dbReference type="NCBI Taxonomy" id="104408"/>
    <lineage>
        <taxon>Eukaryota</taxon>
        <taxon>Fungi</taxon>
        <taxon>Dikarya</taxon>
        <taxon>Basidiomycota</taxon>
        <taxon>Agaricomycotina</taxon>
        <taxon>Tremellomycetes</taxon>
        <taxon>Filobasidiales</taxon>
        <taxon>Filobasidiaceae</taxon>
        <taxon>Naganishia</taxon>
    </lineage>
</organism>
<dbReference type="Proteomes" id="UP000620104">
    <property type="component" value="Unassembled WGS sequence"/>
</dbReference>
<keyword evidence="2" id="KW-1133">Transmembrane helix</keyword>
<comment type="caution">
    <text evidence="3">The sequence shown here is derived from an EMBL/GenBank/DDBJ whole genome shotgun (WGS) entry which is preliminary data.</text>
</comment>
<proteinExistence type="predicted"/>
<sequence length="245" mass="27813">MNILRTHALRALPRTHHLTPTRTLTTHLPRRWPHIPSPPPAETFSSKARPTSVHASPESDAGRSYIPSSAGRASSSGGTTSAVRETLDARAERFDGPARPRMRYDRPKEARELPDVPSRWRYYLAVAAFAILVWSLFLLHVTNAERLSSSVLRQVTYQLRNSEEVKRAIGAGVRYAENWWGFGEPWISGNVNLPQGKVDLKFRIRGDKEHATVYFTSIRPEHNAEFRIVRYKVVTDSGKTLQMPY</sequence>
<dbReference type="Pfam" id="PF08695">
    <property type="entry name" value="Coa1"/>
    <property type="match status" value="1"/>
</dbReference>
<dbReference type="PANTHER" id="PTHR28523:SF1">
    <property type="entry name" value="CYTOCHROME C OXIDASE ASSEMBLY FACTOR 1"/>
    <property type="match status" value="1"/>
</dbReference>
<dbReference type="OrthoDB" id="2100652at2759"/>
<dbReference type="GO" id="GO:0033617">
    <property type="term" value="P:mitochondrial respiratory chain complex IV assembly"/>
    <property type="evidence" value="ECO:0007669"/>
    <property type="project" value="InterPro"/>
</dbReference>
<dbReference type="EMBL" id="BLZA01000048">
    <property type="protein sequence ID" value="GHJ89567.1"/>
    <property type="molecule type" value="Genomic_DNA"/>
</dbReference>
<feature type="transmembrane region" description="Helical" evidence="2">
    <location>
        <begin position="120"/>
        <end position="141"/>
    </location>
</feature>
<feature type="compositionally biased region" description="Low complexity" evidence="1">
    <location>
        <begin position="68"/>
        <end position="82"/>
    </location>
</feature>
<dbReference type="PANTHER" id="PTHR28523">
    <property type="entry name" value="CYTOCHROME C OXIDASE ASSEMBLY FACTOR 1"/>
    <property type="match status" value="1"/>
</dbReference>
<gene>
    <name evidence="3" type="ORF">NliqN6_5969</name>
</gene>
<evidence type="ECO:0000256" key="1">
    <source>
        <dbReference type="SAM" id="MobiDB-lite"/>
    </source>
</evidence>
<name>A0A8H3TYR5_9TREE</name>
<evidence type="ECO:0008006" key="5">
    <source>
        <dbReference type="Google" id="ProtNLM"/>
    </source>
</evidence>
<evidence type="ECO:0000256" key="2">
    <source>
        <dbReference type="SAM" id="Phobius"/>
    </source>
</evidence>
<feature type="region of interest" description="Disordered" evidence="1">
    <location>
        <begin position="16"/>
        <end position="82"/>
    </location>
</feature>
<accession>A0A8H3TYR5</accession>
<evidence type="ECO:0000313" key="3">
    <source>
        <dbReference type="EMBL" id="GHJ89567.1"/>
    </source>
</evidence>
<keyword evidence="4" id="KW-1185">Reference proteome</keyword>
<dbReference type="GO" id="GO:0005743">
    <property type="term" value="C:mitochondrial inner membrane"/>
    <property type="evidence" value="ECO:0007669"/>
    <property type="project" value="TreeGrafter"/>
</dbReference>
<protein>
    <recommendedName>
        <fullName evidence="5">DUF1783-domain-containing protein</fullName>
    </recommendedName>
</protein>
<reference evidence="3" key="1">
    <citation type="submission" date="2020-07" db="EMBL/GenBank/DDBJ databases">
        <title>Draft Genome Sequence of a Deep-Sea Yeast, Naganishia (Cryptococcus) liquefaciens strain N6.</title>
        <authorList>
            <person name="Han Y.W."/>
            <person name="Kajitani R."/>
            <person name="Morimoto H."/>
            <person name="Parhat M."/>
            <person name="Tsubouchi H."/>
            <person name="Bakenova O."/>
            <person name="Ogata M."/>
            <person name="Argunhan B."/>
            <person name="Aoki R."/>
            <person name="Kajiwara S."/>
            <person name="Itoh T."/>
            <person name="Iwasaki H."/>
        </authorList>
    </citation>
    <scope>NUCLEOTIDE SEQUENCE</scope>
    <source>
        <strain evidence="3">N6</strain>
    </source>
</reference>
<dbReference type="InterPro" id="IPR042432">
    <property type="entry name" value="Coa1_fungi"/>
</dbReference>